<protein>
    <submittedName>
        <fullName evidence="1">Uncharacterized protein</fullName>
    </submittedName>
</protein>
<gene>
    <name evidence="1" type="ORF">DYBT9275_01540</name>
</gene>
<sequence>MGKPLFLANSNSFYKKLKRFSLPHNRHNATRSWLPDKIQKRAVQGSERPEKEQILILPEQPGRAKNHCKASCRESGSGIKNRNKEVYFLKMLRMR</sequence>
<proteinExistence type="predicted"/>
<dbReference type="AlphaFoldDB" id="A0A916J9K9"/>
<dbReference type="EMBL" id="CAJRAF010000001">
    <property type="protein sequence ID" value="CAG4995068.1"/>
    <property type="molecule type" value="Genomic_DNA"/>
</dbReference>
<dbReference type="Proteomes" id="UP000680038">
    <property type="component" value="Unassembled WGS sequence"/>
</dbReference>
<reference evidence="1" key="1">
    <citation type="submission" date="2021-04" db="EMBL/GenBank/DDBJ databases">
        <authorList>
            <person name="Rodrigo-Torres L."/>
            <person name="Arahal R. D."/>
            <person name="Lucena T."/>
        </authorList>
    </citation>
    <scope>NUCLEOTIDE SEQUENCE</scope>
    <source>
        <strain evidence="1">CECT 9275</strain>
    </source>
</reference>
<accession>A0A916J9K9</accession>
<name>A0A916J9K9_9BACT</name>
<evidence type="ECO:0000313" key="2">
    <source>
        <dbReference type="Proteomes" id="UP000680038"/>
    </source>
</evidence>
<keyword evidence="2" id="KW-1185">Reference proteome</keyword>
<comment type="caution">
    <text evidence="1">The sequence shown here is derived from an EMBL/GenBank/DDBJ whole genome shotgun (WGS) entry which is preliminary data.</text>
</comment>
<evidence type="ECO:0000313" key="1">
    <source>
        <dbReference type="EMBL" id="CAG4995068.1"/>
    </source>
</evidence>
<organism evidence="1 2">
    <name type="scientific">Dyadobacter helix</name>
    <dbReference type="NCBI Taxonomy" id="2822344"/>
    <lineage>
        <taxon>Bacteria</taxon>
        <taxon>Pseudomonadati</taxon>
        <taxon>Bacteroidota</taxon>
        <taxon>Cytophagia</taxon>
        <taxon>Cytophagales</taxon>
        <taxon>Spirosomataceae</taxon>
        <taxon>Dyadobacter</taxon>
    </lineage>
</organism>